<evidence type="ECO:0000256" key="2">
    <source>
        <dbReference type="ARBA" id="ARBA00005182"/>
    </source>
</evidence>
<accession>A0A926DCP0</accession>
<reference evidence="8" key="1">
    <citation type="submission" date="2020-08" db="EMBL/GenBank/DDBJ databases">
        <title>Genome public.</title>
        <authorList>
            <person name="Liu C."/>
            <person name="Sun Q."/>
        </authorList>
    </citation>
    <scope>NUCLEOTIDE SEQUENCE</scope>
    <source>
        <strain evidence="8">BX7</strain>
    </source>
</reference>
<keyword evidence="5" id="KW-0574">Periplasm</keyword>
<evidence type="ECO:0000256" key="5">
    <source>
        <dbReference type="ARBA" id="ARBA00022764"/>
    </source>
</evidence>
<dbReference type="GO" id="GO:0042597">
    <property type="term" value="C:periplasmic space"/>
    <property type="evidence" value="ECO:0007669"/>
    <property type="project" value="UniProtKB-SubCell"/>
</dbReference>
<sequence>MKNLRQKITALLFLGLIAAMFVLLLSRFDDLKWAATQGYRQKLPENPTMADTMGAIIDSVGQQVDSSNPMRNAFIEINGYWQRLMGKRVIEDANPQLRVVRLDDGRLVFTVGQTETDWKAENLAALSDWCADRDTPLLYVQAPFKIDPQDPQLPTGIEDYTNENADNLLAGLRERGVATLDLRAEIKRDGLDHADLFYRTDSHWTTEAAFWAYQTLCEKLSTDYGFVIDEQVTRRENFALTTYEGIFLGSQGKRVGSLYAGVDDVDVLLPEFETEIRYTVPVHGFEKQGPFAESVMDYNHVNTVDLYEMSPYYVYSGGDYPLSSFQNLKLPEGKRILLVRDSYSCAVAPFLSLAVGEVITFDLRYNDEKLTDCIERTDPDLVLVLYNPGVLRDDVMFHYGLD</sequence>
<keyword evidence="6" id="KW-0016">Alginate biosynthesis</keyword>
<gene>
    <name evidence="8" type="ORF">H8695_01595</name>
</gene>
<dbReference type="InterPro" id="IPR031811">
    <property type="entry name" value="ALGX/ALGJ_SGNH-like"/>
</dbReference>
<keyword evidence="3" id="KW-0808">Transferase</keyword>
<evidence type="ECO:0000256" key="3">
    <source>
        <dbReference type="ARBA" id="ARBA00022679"/>
    </source>
</evidence>
<dbReference type="GO" id="GO:0016740">
    <property type="term" value="F:transferase activity"/>
    <property type="evidence" value="ECO:0007669"/>
    <property type="project" value="UniProtKB-KW"/>
</dbReference>
<evidence type="ECO:0000259" key="7">
    <source>
        <dbReference type="Pfam" id="PF16822"/>
    </source>
</evidence>
<comment type="subcellular location">
    <subcellularLocation>
        <location evidence="1">Periplasm</location>
    </subcellularLocation>
</comment>
<comment type="caution">
    <text evidence="8">The sequence shown here is derived from an EMBL/GenBank/DDBJ whole genome shotgun (WGS) entry which is preliminary data.</text>
</comment>
<dbReference type="Proteomes" id="UP000620366">
    <property type="component" value="Unassembled WGS sequence"/>
</dbReference>
<dbReference type="EMBL" id="JACRSP010000001">
    <property type="protein sequence ID" value="MBC8535389.1"/>
    <property type="molecule type" value="Genomic_DNA"/>
</dbReference>
<dbReference type="AlphaFoldDB" id="A0A926DCP0"/>
<organism evidence="8 9">
    <name type="scientific">Feifania hominis</name>
    <dbReference type="NCBI Taxonomy" id="2763660"/>
    <lineage>
        <taxon>Bacteria</taxon>
        <taxon>Bacillati</taxon>
        <taxon>Bacillota</taxon>
        <taxon>Clostridia</taxon>
        <taxon>Eubacteriales</taxon>
        <taxon>Feifaniaceae</taxon>
        <taxon>Feifania</taxon>
    </lineage>
</organism>
<evidence type="ECO:0000256" key="6">
    <source>
        <dbReference type="ARBA" id="ARBA00022841"/>
    </source>
</evidence>
<keyword evidence="9" id="KW-1185">Reference proteome</keyword>
<protein>
    <recommendedName>
        <fullName evidence="7">AlgX/AlgJ SGNH hydrolase-like domain-containing protein</fullName>
    </recommendedName>
</protein>
<name>A0A926DCP0_9FIRM</name>
<dbReference type="GO" id="GO:0042121">
    <property type="term" value="P:alginic acid biosynthetic process"/>
    <property type="evidence" value="ECO:0007669"/>
    <property type="project" value="UniProtKB-KW"/>
</dbReference>
<dbReference type="Pfam" id="PF16822">
    <property type="entry name" value="ALGX"/>
    <property type="match status" value="1"/>
</dbReference>
<dbReference type="RefSeq" id="WP_249299091.1">
    <property type="nucleotide sequence ID" value="NZ_JACRSP010000001.1"/>
</dbReference>
<evidence type="ECO:0000313" key="8">
    <source>
        <dbReference type="EMBL" id="MBC8535389.1"/>
    </source>
</evidence>
<proteinExistence type="predicted"/>
<feature type="domain" description="AlgX/AlgJ SGNH hydrolase-like" evidence="7">
    <location>
        <begin position="120"/>
        <end position="223"/>
    </location>
</feature>
<evidence type="ECO:0000256" key="1">
    <source>
        <dbReference type="ARBA" id="ARBA00004418"/>
    </source>
</evidence>
<keyword evidence="4" id="KW-0732">Signal</keyword>
<evidence type="ECO:0000313" key="9">
    <source>
        <dbReference type="Proteomes" id="UP000620366"/>
    </source>
</evidence>
<evidence type="ECO:0000256" key="4">
    <source>
        <dbReference type="ARBA" id="ARBA00022729"/>
    </source>
</evidence>
<comment type="pathway">
    <text evidence="2">Glycan biosynthesis; alginate biosynthesis.</text>
</comment>